<organism evidence="1 2">
    <name type="scientific">Parascaris univalens</name>
    <name type="common">Nematode worm</name>
    <dbReference type="NCBI Taxonomy" id="6257"/>
    <lineage>
        <taxon>Eukaryota</taxon>
        <taxon>Metazoa</taxon>
        <taxon>Ecdysozoa</taxon>
        <taxon>Nematoda</taxon>
        <taxon>Chromadorea</taxon>
        <taxon>Rhabditida</taxon>
        <taxon>Spirurina</taxon>
        <taxon>Ascaridomorpha</taxon>
        <taxon>Ascaridoidea</taxon>
        <taxon>Ascarididae</taxon>
        <taxon>Parascaris</taxon>
    </lineage>
</organism>
<dbReference type="Proteomes" id="UP000887569">
    <property type="component" value="Unplaced"/>
</dbReference>
<sequence length="93" mass="11022">MTRTNIKRKNSDLLKSRPALKYPVLQSSQRFKQSRVMREDRDTTWDSWGQLGPLYECRSFTRGRASARETQSTVAPEIPPMEWRLNNEFRCLD</sequence>
<reference evidence="2" key="1">
    <citation type="submission" date="2022-11" db="UniProtKB">
        <authorList>
            <consortium name="WormBaseParasite"/>
        </authorList>
    </citation>
    <scope>IDENTIFICATION</scope>
</reference>
<dbReference type="WBParaSite" id="PgB02X_g214_t01">
    <property type="protein sequence ID" value="PgB02X_g214_t01"/>
    <property type="gene ID" value="PgB02X_g214"/>
</dbReference>
<evidence type="ECO:0000313" key="2">
    <source>
        <dbReference type="WBParaSite" id="PgB02X_g214_t01"/>
    </source>
</evidence>
<name>A0A914ZLB1_PARUN</name>
<dbReference type="AlphaFoldDB" id="A0A914ZLB1"/>
<accession>A0A914ZLB1</accession>
<protein>
    <submittedName>
        <fullName evidence="2">Secreted protein</fullName>
    </submittedName>
</protein>
<proteinExistence type="predicted"/>
<keyword evidence="1" id="KW-1185">Reference proteome</keyword>
<evidence type="ECO:0000313" key="1">
    <source>
        <dbReference type="Proteomes" id="UP000887569"/>
    </source>
</evidence>